<dbReference type="InterPro" id="IPR027558">
    <property type="entry name" value="Pre_pil_HX9DG_C"/>
</dbReference>
<dbReference type="PANTHER" id="PTHR30093:SF2">
    <property type="entry name" value="TYPE II SECRETION SYSTEM PROTEIN H"/>
    <property type="match status" value="1"/>
</dbReference>
<feature type="transmembrane region" description="Helical" evidence="1">
    <location>
        <begin position="12"/>
        <end position="31"/>
    </location>
</feature>
<evidence type="ECO:0000313" key="3">
    <source>
        <dbReference type="EMBL" id="QDU18440.1"/>
    </source>
</evidence>
<proteinExistence type="predicted"/>
<dbReference type="AlphaFoldDB" id="A0A517XLQ8"/>
<gene>
    <name evidence="3" type="ORF">ETAA1_03270</name>
</gene>
<dbReference type="PANTHER" id="PTHR30093">
    <property type="entry name" value="GENERAL SECRETION PATHWAY PROTEIN G"/>
    <property type="match status" value="1"/>
</dbReference>
<organism evidence="3 4">
    <name type="scientific">Urbifossiella limnaea</name>
    <dbReference type="NCBI Taxonomy" id="2528023"/>
    <lineage>
        <taxon>Bacteria</taxon>
        <taxon>Pseudomonadati</taxon>
        <taxon>Planctomycetota</taxon>
        <taxon>Planctomycetia</taxon>
        <taxon>Gemmatales</taxon>
        <taxon>Gemmataceae</taxon>
        <taxon>Urbifossiella</taxon>
    </lineage>
</organism>
<dbReference type="Pfam" id="PF07596">
    <property type="entry name" value="SBP_bac_10"/>
    <property type="match status" value="2"/>
</dbReference>
<keyword evidence="1" id="KW-1133">Transmembrane helix</keyword>
<dbReference type="InterPro" id="IPR045584">
    <property type="entry name" value="Pilin-like"/>
</dbReference>
<sequence length="264" mass="27345">MTRTTRRGMTLAEVLTVIAVIAILIGLLLPATRRVREPAARAKCQNNLKQLMLGLHLYQDVGIPDSPDTPRGLPPGCYGPGATPEERLGWTVPVLPYIEQGNLFNRFDAGTGYAGNAGPAAVEVNRFVCPSALPGNAATTNYVALAGVGLDAAARPAGAVGIGAMGYDRTITLAEIADGASNTIGLAETASGVGPWARGGTATLRGFDPADAPVSGPGRPFGVHERGFNVAMLDGSVRFVRDTVDPRAFAAAVTVGGRERVDLE</sequence>
<feature type="domain" description="DUF1559" evidence="2">
    <location>
        <begin position="34"/>
        <end position="195"/>
    </location>
</feature>
<dbReference type="InterPro" id="IPR012902">
    <property type="entry name" value="N_methyl_site"/>
</dbReference>
<dbReference type="Proteomes" id="UP000319576">
    <property type="component" value="Chromosome"/>
</dbReference>
<dbReference type="InterPro" id="IPR011453">
    <property type="entry name" value="DUF1559"/>
</dbReference>
<dbReference type="SUPFAM" id="SSF54523">
    <property type="entry name" value="Pili subunits"/>
    <property type="match status" value="1"/>
</dbReference>
<evidence type="ECO:0000259" key="2">
    <source>
        <dbReference type="Pfam" id="PF07596"/>
    </source>
</evidence>
<reference evidence="3 4" key="1">
    <citation type="submission" date="2019-02" db="EMBL/GenBank/DDBJ databases">
        <title>Deep-cultivation of Planctomycetes and their phenomic and genomic characterization uncovers novel biology.</title>
        <authorList>
            <person name="Wiegand S."/>
            <person name="Jogler M."/>
            <person name="Boedeker C."/>
            <person name="Pinto D."/>
            <person name="Vollmers J."/>
            <person name="Rivas-Marin E."/>
            <person name="Kohn T."/>
            <person name="Peeters S.H."/>
            <person name="Heuer A."/>
            <person name="Rast P."/>
            <person name="Oberbeckmann S."/>
            <person name="Bunk B."/>
            <person name="Jeske O."/>
            <person name="Meyerdierks A."/>
            <person name="Storesund J.E."/>
            <person name="Kallscheuer N."/>
            <person name="Luecker S."/>
            <person name="Lage O.M."/>
            <person name="Pohl T."/>
            <person name="Merkel B.J."/>
            <person name="Hornburger P."/>
            <person name="Mueller R.-W."/>
            <person name="Bruemmer F."/>
            <person name="Labrenz M."/>
            <person name="Spormann A.M."/>
            <person name="Op den Camp H."/>
            <person name="Overmann J."/>
            <person name="Amann R."/>
            <person name="Jetten M.S.M."/>
            <person name="Mascher T."/>
            <person name="Medema M.H."/>
            <person name="Devos D.P."/>
            <person name="Kaster A.-K."/>
            <person name="Ovreas L."/>
            <person name="Rohde M."/>
            <person name="Galperin M.Y."/>
            <person name="Jogler C."/>
        </authorList>
    </citation>
    <scope>NUCLEOTIDE SEQUENCE [LARGE SCALE GENOMIC DNA]</scope>
    <source>
        <strain evidence="3 4">ETA_A1</strain>
    </source>
</reference>
<evidence type="ECO:0000256" key="1">
    <source>
        <dbReference type="SAM" id="Phobius"/>
    </source>
</evidence>
<dbReference type="EMBL" id="CP036273">
    <property type="protein sequence ID" value="QDU18440.1"/>
    <property type="molecule type" value="Genomic_DNA"/>
</dbReference>
<feature type="domain" description="DUF1559" evidence="2">
    <location>
        <begin position="214"/>
        <end position="246"/>
    </location>
</feature>
<keyword evidence="1" id="KW-0812">Transmembrane</keyword>
<dbReference type="OrthoDB" id="282380at2"/>
<name>A0A517XLQ8_9BACT</name>
<dbReference type="RefSeq" id="WP_145233733.1">
    <property type="nucleotide sequence ID" value="NZ_CP036273.1"/>
</dbReference>
<dbReference type="NCBIfam" id="TIGR02532">
    <property type="entry name" value="IV_pilin_GFxxxE"/>
    <property type="match status" value="1"/>
</dbReference>
<keyword evidence="4" id="KW-1185">Reference proteome</keyword>
<evidence type="ECO:0000313" key="4">
    <source>
        <dbReference type="Proteomes" id="UP000319576"/>
    </source>
</evidence>
<keyword evidence="1" id="KW-0472">Membrane</keyword>
<dbReference type="Gene3D" id="3.30.700.10">
    <property type="entry name" value="Glycoprotein, Type 4 Pilin"/>
    <property type="match status" value="1"/>
</dbReference>
<protein>
    <recommendedName>
        <fullName evidence="2">DUF1559 domain-containing protein</fullName>
    </recommendedName>
</protein>
<dbReference type="NCBIfam" id="TIGR04294">
    <property type="entry name" value="pre_pil_HX9DG"/>
    <property type="match status" value="1"/>
</dbReference>
<dbReference type="KEGG" id="uli:ETAA1_03270"/>
<accession>A0A517XLQ8</accession>